<dbReference type="EC" id="5.3.1.9" evidence="8"/>
<dbReference type="PROSITE" id="PS51463">
    <property type="entry name" value="P_GLUCOSE_ISOMERASE_3"/>
    <property type="match status" value="1"/>
</dbReference>
<evidence type="ECO:0000256" key="3">
    <source>
        <dbReference type="ARBA" id="ARBA00022432"/>
    </source>
</evidence>
<reference evidence="10" key="1">
    <citation type="journal article" date="2015" name="PeerJ">
        <title>First genomic representation of candidate bacterial phylum KSB3 points to enhanced environmental sensing as a trigger of wastewater bulking.</title>
        <authorList>
            <person name="Sekiguchi Y."/>
            <person name="Ohashi A."/>
            <person name="Parks D.H."/>
            <person name="Yamauchi T."/>
            <person name="Tyson G.W."/>
            <person name="Hugenholtz P."/>
        </authorList>
    </citation>
    <scope>NUCLEOTIDE SEQUENCE [LARGE SCALE GENOMIC DNA]</scope>
</reference>
<proteinExistence type="inferred from homology"/>
<dbReference type="InterPro" id="IPR035482">
    <property type="entry name" value="SIS_PGI_2"/>
</dbReference>
<dbReference type="PANTHER" id="PTHR11469:SF1">
    <property type="entry name" value="GLUCOSE-6-PHOSPHATE ISOMERASE"/>
    <property type="match status" value="1"/>
</dbReference>
<evidence type="ECO:0000313" key="11">
    <source>
        <dbReference type="Proteomes" id="UP000030661"/>
    </source>
</evidence>
<gene>
    <name evidence="8" type="primary">pgi</name>
    <name evidence="10" type="ORF">U27_06439</name>
</gene>
<evidence type="ECO:0000313" key="10">
    <source>
        <dbReference type="EMBL" id="GAK59454.1"/>
    </source>
</evidence>
<sequence length="457" mass="50617">MERITLNYTYMSDVISDEAFMQIQPEVEQALRATLEKTGAGRDFLGWVSLPHEIPEALLQDIQQTADALRAKSDVIISIGIGGSYLGARAVIEAVQGPLAPYHEATQVLYAGHNISSWYMQDLLTFLEKKDFSLIVISKSGTTTEPALAFRILRDALEKCYGKEEAGKRIVAITDKAKGALKQLANDEGYKTFIIPDDVGGRFSVLTPVGLLPIACAGISIQEFIKGFRAMASALTAESSLKNNPALAYAAIRTLLYRQGKQIEILVNFEPALHYVSEWWKQLFGESEGKDGKALFPASVDFTTDLHSMGQLIQDGVRNLFETFIIVNKNRHTVTVPHDESNLDTLNYLEGKNLNEINFSAYQGTALAHKDGGAPSMTIELPELTPYYLGQLLYFFEIAVAVSGYLLKVNPFDQPGVEAYKKNMFALLGKPGVEQATHEIHTRLERIQPKHIVTLEK</sequence>
<comment type="pathway">
    <text evidence="8">Carbohydrate biosynthesis; gluconeogenesis.</text>
</comment>
<dbReference type="FunFam" id="3.40.50.10490:FF:000015">
    <property type="entry name" value="Glucose-6-phosphate isomerase"/>
    <property type="match status" value="1"/>
</dbReference>
<dbReference type="NCBIfam" id="NF010697">
    <property type="entry name" value="PRK14097.1"/>
    <property type="match status" value="1"/>
</dbReference>
<dbReference type="SUPFAM" id="SSF53697">
    <property type="entry name" value="SIS domain"/>
    <property type="match status" value="1"/>
</dbReference>
<dbReference type="HOGENOM" id="CLU_037303_0_1_0"/>
<comment type="subcellular location">
    <subcellularLocation>
        <location evidence="8">Cytoplasm</location>
    </subcellularLocation>
</comment>
<dbReference type="UniPathway" id="UPA00109">
    <property type="reaction ID" value="UER00181"/>
</dbReference>
<dbReference type="EMBL" id="DF820470">
    <property type="protein sequence ID" value="GAK59454.1"/>
    <property type="molecule type" value="Genomic_DNA"/>
</dbReference>
<dbReference type="Pfam" id="PF00342">
    <property type="entry name" value="PGI"/>
    <property type="match status" value="1"/>
</dbReference>
<evidence type="ECO:0000256" key="8">
    <source>
        <dbReference type="HAMAP-Rule" id="MF_00473"/>
    </source>
</evidence>
<dbReference type="CDD" id="cd05015">
    <property type="entry name" value="SIS_PGI_1"/>
    <property type="match status" value="1"/>
</dbReference>
<comment type="function">
    <text evidence="8">Catalyzes the reversible isomerization of glucose-6-phosphate to fructose-6-phosphate.</text>
</comment>
<dbReference type="CDD" id="cd05016">
    <property type="entry name" value="SIS_PGI_2"/>
    <property type="match status" value="1"/>
</dbReference>
<protein>
    <recommendedName>
        <fullName evidence="8">Glucose-6-phosphate isomerase</fullName>
        <shortName evidence="8">GPI</shortName>
        <ecNumber evidence="8">5.3.1.9</ecNumber>
    </recommendedName>
    <alternativeName>
        <fullName evidence="8">Phosphoglucose isomerase</fullName>
        <shortName evidence="8">PGI</shortName>
    </alternativeName>
    <alternativeName>
        <fullName evidence="8">Phosphohexose isomerase</fullName>
        <shortName evidence="8">PHI</shortName>
    </alternativeName>
</protein>
<dbReference type="GO" id="GO:0006096">
    <property type="term" value="P:glycolytic process"/>
    <property type="evidence" value="ECO:0007669"/>
    <property type="project" value="UniProtKB-UniRule"/>
</dbReference>
<keyword evidence="6 8" id="KW-0413">Isomerase</keyword>
<keyword evidence="3 8" id="KW-0312">Gluconeogenesis</keyword>
<dbReference type="InterPro" id="IPR046348">
    <property type="entry name" value="SIS_dom_sf"/>
</dbReference>
<comment type="catalytic activity">
    <reaction evidence="7 8 9">
        <text>alpha-D-glucose 6-phosphate = beta-D-fructose 6-phosphate</text>
        <dbReference type="Rhea" id="RHEA:11816"/>
        <dbReference type="ChEBI" id="CHEBI:57634"/>
        <dbReference type="ChEBI" id="CHEBI:58225"/>
        <dbReference type="EC" id="5.3.1.9"/>
    </reaction>
</comment>
<dbReference type="STRING" id="1499967.U27_06439"/>
<dbReference type="Proteomes" id="UP000030661">
    <property type="component" value="Unassembled WGS sequence"/>
</dbReference>
<evidence type="ECO:0000256" key="5">
    <source>
        <dbReference type="ARBA" id="ARBA00023152"/>
    </source>
</evidence>
<evidence type="ECO:0000256" key="7">
    <source>
        <dbReference type="ARBA" id="ARBA00029321"/>
    </source>
</evidence>
<comment type="pathway">
    <text evidence="1 8 9">Carbohydrate degradation; glycolysis; D-glyceraldehyde 3-phosphate and glycerone phosphate from D-glucose: step 2/4.</text>
</comment>
<evidence type="ECO:0000256" key="6">
    <source>
        <dbReference type="ARBA" id="ARBA00023235"/>
    </source>
</evidence>
<dbReference type="InterPro" id="IPR035476">
    <property type="entry name" value="SIS_PGI_1"/>
</dbReference>
<name>A0A081C4E9_VECG1</name>
<keyword evidence="11" id="KW-1185">Reference proteome</keyword>
<comment type="caution">
    <text evidence="8">Lacks conserved residue(s) required for the propagation of feature annotation.</text>
</comment>
<evidence type="ECO:0000256" key="1">
    <source>
        <dbReference type="ARBA" id="ARBA00004926"/>
    </source>
</evidence>
<dbReference type="FunFam" id="3.40.50.10490:FF:000016">
    <property type="entry name" value="Glucose-6-phosphate isomerase"/>
    <property type="match status" value="1"/>
</dbReference>
<dbReference type="PROSITE" id="PS00765">
    <property type="entry name" value="P_GLUCOSE_ISOMERASE_1"/>
    <property type="match status" value="1"/>
</dbReference>
<dbReference type="Gene3D" id="3.40.50.10490">
    <property type="entry name" value="Glucose-6-phosphate isomerase like protein, domain 1"/>
    <property type="match status" value="2"/>
</dbReference>
<keyword evidence="5 8" id="KW-0324">Glycolysis</keyword>
<dbReference type="HAMAP" id="MF_00473">
    <property type="entry name" value="G6P_isomerase"/>
    <property type="match status" value="1"/>
</dbReference>
<keyword evidence="4 8" id="KW-0963">Cytoplasm</keyword>
<dbReference type="InterPro" id="IPR001672">
    <property type="entry name" value="G6P_Isomerase"/>
</dbReference>
<dbReference type="GO" id="GO:0051156">
    <property type="term" value="P:glucose 6-phosphate metabolic process"/>
    <property type="evidence" value="ECO:0007669"/>
    <property type="project" value="TreeGrafter"/>
</dbReference>
<dbReference type="PROSITE" id="PS00174">
    <property type="entry name" value="P_GLUCOSE_ISOMERASE_2"/>
    <property type="match status" value="1"/>
</dbReference>
<dbReference type="GO" id="GO:0006094">
    <property type="term" value="P:gluconeogenesis"/>
    <property type="evidence" value="ECO:0007669"/>
    <property type="project" value="UniProtKB-UniRule"/>
</dbReference>
<dbReference type="AlphaFoldDB" id="A0A081C4E9"/>
<dbReference type="UniPathway" id="UPA00138"/>
<dbReference type="PANTHER" id="PTHR11469">
    <property type="entry name" value="GLUCOSE-6-PHOSPHATE ISOMERASE"/>
    <property type="match status" value="1"/>
</dbReference>
<dbReference type="GO" id="GO:0097367">
    <property type="term" value="F:carbohydrate derivative binding"/>
    <property type="evidence" value="ECO:0007669"/>
    <property type="project" value="InterPro"/>
</dbReference>
<dbReference type="GO" id="GO:0004347">
    <property type="term" value="F:glucose-6-phosphate isomerase activity"/>
    <property type="evidence" value="ECO:0007669"/>
    <property type="project" value="UniProtKB-UniRule"/>
</dbReference>
<dbReference type="GO" id="GO:0005829">
    <property type="term" value="C:cytosol"/>
    <property type="evidence" value="ECO:0007669"/>
    <property type="project" value="TreeGrafter"/>
</dbReference>
<evidence type="ECO:0000256" key="4">
    <source>
        <dbReference type="ARBA" id="ARBA00022490"/>
    </source>
</evidence>
<comment type="similarity">
    <text evidence="2 8 9">Belongs to the GPI family.</text>
</comment>
<dbReference type="PRINTS" id="PR00662">
    <property type="entry name" value="G6PISOMERASE"/>
</dbReference>
<evidence type="ECO:0000256" key="2">
    <source>
        <dbReference type="ARBA" id="ARBA00006604"/>
    </source>
</evidence>
<organism evidence="10">
    <name type="scientific">Vecturithrix granuli</name>
    <dbReference type="NCBI Taxonomy" id="1499967"/>
    <lineage>
        <taxon>Bacteria</taxon>
        <taxon>Candidatus Moduliflexota</taxon>
        <taxon>Candidatus Vecturitrichia</taxon>
        <taxon>Candidatus Vecturitrichales</taxon>
        <taxon>Candidatus Vecturitrichaceae</taxon>
        <taxon>Candidatus Vecturithrix</taxon>
    </lineage>
</organism>
<dbReference type="eggNOG" id="COG0166">
    <property type="taxonomic scope" value="Bacteria"/>
</dbReference>
<accession>A0A081C4E9</accession>
<dbReference type="GO" id="GO:0048029">
    <property type="term" value="F:monosaccharide binding"/>
    <property type="evidence" value="ECO:0007669"/>
    <property type="project" value="TreeGrafter"/>
</dbReference>
<feature type="active site" description="Proton donor" evidence="8">
    <location>
        <position position="286"/>
    </location>
</feature>
<dbReference type="InterPro" id="IPR018189">
    <property type="entry name" value="Phosphoglucose_isomerase_CS"/>
</dbReference>
<feature type="active site" evidence="8">
    <location>
        <position position="421"/>
    </location>
</feature>
<evidence type="ECO:0000256" key="9">
    <source>
        <dbReference type="RuleBase" id="RU000612"/>
    </source>
</evidence>